<sequence length="103" mass="11614">MKDREVAPGALYAIDMKDQEVASSTLQPNRVDPERVRGAYYGGTLGALLLDRIGTFDLVHWAYYQVFCDGVSKENDIKHNWSIMSNMSMERENGVDLTEPMSP</sequence>
<reference evidence="1 2" key="1">
    <citation type="journal article" date="2017" name="Nat. Commun.">
        <title>Genome assembly with in vitro proximity ligation data and whole-genome triplication in lettuce.</title>
        <authorList>
            <person name="Reyes-Chin-Wo S."/>
            <person name="Wang Z."/>
            <person name="Yang X."/>
            <person name="Kozik A."/>
            <person name="Arikit S."/>
            <person name="Song C."/>
            <person name="Xia L."/>
            <person name="Froenicke L."/>
            <person name="Lavelle D.O."/>
            <person name="Truco M.J."/>
            <person name="Xia R."/>
            <person name="Zhu S."/>
            <person name="Xu C."/>
            <person name="Xu H."/>
            <person name="Xu X."/>
            <person name="Cox K."/>
            <person name="Korf I."/>
            <person name="Meyers B.C."/>
            <person name="Michelmore R.W."/>
        </authorList>
    </citation>
    <scope>NUCLEOTIDE SEQUENCE [LARGE SCALE GENOMIC DNA]</scope>
    <source>
        <strain evidence="2">cv. Salinas</strain>
        <tissue evidence="1">Seedlings</tissue>
    </source>
</reference>
<dbReference type="EMBL" id="NBSK02000009">
    <property type="protein sequence ID" value="KAJ0184888.1"/>
    <property type="molecule type" value="Genomic_DNA"/>
</dbReference>
<evidence type="ECO:0000313" key="1">
    <source>
        <dbReference type="EMBL" id="KAJ0184888.1"/>
    </source>
</evidence>
<evidence type="ECO:0000313" key="2">
    <source>
        <dbReference type="Proteomes" id="UP000235145"/>
    </source>
</evidence>
<name>A0A9R1UD21_LACSA</name>
<keyword evidence="2" id="KW-1185">Reference proteome</keyword>
<organism evidence="1 2">
    <name type="scientific">Lactuca sativa</name>
    <name type="common">Garden lettuce</name>
    <dbReference type="NCBI Taxonomy" id="4236"/>
    <lineage>
        <taxon>Eukaryota</taxon>
        <taxon>Viridiplantae</taxon>
        <taxon>Streptophyta</taxon>
        <taxon>Embryophyta</taxon>
        <taxon>Tracheophyta</taxon>
        <taxon>Spermatophyta</taxon>
        <taxon>Magnoliopsida</taxon>
        <taxon>eudicotyledons</taxon>
        <taxon>Gunneridae</taxon>
        <taxon>Pentapetalae</taxon>
        <taxon>asterids</taxon>
        <taxon>campanulids</taxon>
        <taxon>Asterales</taxon>
        <taxon>Asteraceae</taxon>
        <taxon>Cichorioideae</taxon>
        <taxon>Cichorieae</taxon>
        <taxon>Lactucinae</taxon>
        <taxon>Lactuca</taxon>
    </lineage>
</organism>
<gene>
    <name evidence="1" type="ORF">LSAT_V11C900471810</name>
</gene>
<dbReference type="AlphaFoldDB" id="A0A9R1UD21"/>
<accession>A0A9R1UD21</accession>
<dbReference type="Proteomes" id="UP000235145">
    <property type="component" value="Unassembled WGS sequence"/>
</dbReference>
<comment type="caution">
    <text evidence="1">The sequence shown here is derived from an EMBL/GenBank/DDBJ whole genome shotgun (WGS) entry which is preliminary data.</text>
</comment>
<protein>
    <submittedName>
        <fullName evidence="1">Uncharacterized protein</fullName>
    </submittedName>
</protein>
<proteinExistence type="predicted"/>